<evidence type="ECO:0000313" key="1">
    <source>
        <dbReference type="EMBL" id="KAG0729839.1"/>
    </source>
</evidence>
<keyword evidence="2" id="KW-1185">Reference proteome</keyword>
<comment type="caution">
    <text evidence="1">The sequence shown here is derived from an EMBL/GenBank/DDBJ whole genome shotgun (WGS) entry which is preliminary data.</text>
</comment>
<organism evidence="1 2">
    <name type="scientific">Chionoecetes opilio</name>
    <name type="common">Atlantic snow crab</name>
    <name type="synonym">Cancer opilio</name>
    <dbReference type="NCBI Taxonomy" id="41210"/>
    <lineage>
        <taxon>Eukaryota</taxon>
        <taxon>Metazoa</taxon>
        <taxon>Ecdysozoa</taxon>
        <taxon>Arthropoda</taxon>
        <taxon>Crustacea</taxon>
        <taxon>Multicrustacea</taxon>
        <taxon>Malacostraca</taxon>
        <taxon>Eumalacostraca</taxon>
        <taxon>Eucarida</taxon>
        <taxon>Decapoda</taxon>
        <taxon>Pleocyemata</taxon>
        <taxon>Brachyura</taxon>
        <taxon>Eubrachyura</taxon>
        <taxon>Majoidea</taxon>
        <taxon>Majidae</taxon>
        <taxon>Chionoecetes</taxon>
    </lineage>
</organism>
<dbReference type="Proteomes" id="UP000770661">
    <property type="component" value="Unassembled WGS sequence"/>
</dbReference>
<dbReference type="EMBL" id="JACEEZ010000751">
    <property type="protein sequence ID" value="KAG0729839.1"/>
    <property type="molecule type" value="Genomic_DNA"/>
</dbReference>
<proteinExistence type="predicted"/>
<dbReference type="AlphaFoldDB" id="A0A8J4YY01"/>
<sequence>MAPKARSFYSRLADLMSVKNTSQGAPSPPLDEVSLSFSPLRSALLVSGYEISTPSNTDIGGPRLRGHLREWDKGG</sequence>
<protein>
    <submittedName>
        <fullName evidence="1">Uncharacterized protein</fullName>
    </submittedName>
</protein>
<gene>
    <name evidence="1" type="ORF">GWK47_029499</name>
</gene>
<reference evidence="1" key="1">
    <citation type="submission" date="2020-07" db="EMBL/GenBank/DDBJ databases">
        <title>The High-quality genome of the commercially important snow crab, Chionoecetes opilio.</title>
        <authorList>
            <person name="Jeong J.-H."/>
            <person name="Ryu S."/>
        </authorList>
    </citation>
    <scope>NUCLEOTIDE SEQUENCE</scope>
    <source>
        <strain evidence="1">MADBK_172401_WGS</strain>
        <tissue evidence="1">Digestive gland</tissue>
    </source>
</reference>
<accession>A0A8J4YY01</accession>
<name>A0A8J4YY01_CHIOP</name>
<evidence type="ECO:0000313" key="2">
    <source>
        <dbReference type="Proteomes" id="UP000770661"/>
    </source>
</evidence>